<feature type="compositionally biased region" description="Polar residues" evidence="2">
    <location>
        <begin position="490"/>
        <end position="504"/>
    </location>
</feature>
<feature type="region of interest" description="Disordered" evidence="2">
    <location>
        <begin position="257"/>
        <end position="284"/>
    </location>
</feature>
<dbReference type="OrthoDB" id="10663216at2759"/>
<dbReference type="SMR" id="A2DH12"/>
<dbReference type="AlphaFoldDB" id="A2DH12"/>
<proteinExistence type="predicted"/>
<evidence type="ECO:0000313" key="3">
    <source>
        <dbReference type="EMBL" id="EAY20322.1"/>
    </source>
</evidence>
<feature type="compositionally biased region" description="Basic and acidic residues" evidence="2">
    <location>
        <begin position="155"/>
        <end position="166"/>
    </location>
</feature>
<feature type="compositionally biased region" description="Low complexity" evidence="2">
    <location>
        <begin position="202"/>
        <end position="218"/>
    </location>
</feature>
<keyword evidence="1" id="KW-0175">Coiled coil</keyword>
<evidence type="ECO:0000256" key="1">
    <source>
        <dbReference type="SAM" id="Coils"/>
    </source>
</evidence>
<name>A2DH12_TRIV3</name>
<keyword evidence="4" id="KW-1185">Reference proteome</keyword>
<organism evidence="3 4">
    <name type="scientific">Trichomonas vaginalis (strain ATCC PRA-98 / G3)</name>
    <dbReference type="NCBI Taxonomy" id="412133"/>
    <lineage>
        <taxon>Eukaryota</taxon>
        <taxon>Metamonada</taxon>
        <taxon>Parabasalia</taxon>
        <taxon>Trichomonadida</taxon>
        <taxon>Trichomonadidae</taxon>
        <taxon>Trichomonas</taxon>
    </lineage>
</organism>
<dbReference type="VEuPathDB" id="TrichDB:TVAGG3_0341680"/>
<dbReference type="InParanoid" id="A2DH12"/>
<feature type="region of interest" description="Disordered" evidence="2">
    <location>
        <begin position="155"/>
        <end position="222"/>
    </location>
</feature>
<feature type="compositionally biased region" description="Basic and acidic residues" evidence="2">
    <location>
        <begin position="177"/>
        <end position="189"/>
    </location>
</feature>
<gene>
    <name evidence="3" type="ORF">TVAG_192980</name>
</gene>
<dbReference type="SUPFAM" id="SSF58113">
    <property type="entry name" value="Apolipoprotein A-I"/>
    <property type="match status" value="1"/>
</dbReference>
<protein>
    <submittedName>
        <fullName evidence="3">Uncharacterized protein</fullName>
    </submittedName>
</protein>
<feature type="coiled-coil region" evidence="1">
    <location>
        <begin position="518"/>
        <end position="549"/>
    </location>
</feature>
<dbReference type="RefSeq" id="XP_001581308.1">
    <property type="nucleotide sequence ID" value="XM_001581258.1"/>
</dbReference>
<feature type="compositionally biased region" description="Low complexity" evidence="2">
    <location>
        <begin position="450"/>
        <end position="481"/>
    </location>
</feature>
<dbReference type="OMA" id="MESEGRC"/>
<reference evidence="3" key="1">
    <citation type="submission" date="2006-10" db="EMBL/GenBank/DDBJ databases">
        <authorList>
            <person name="Amadeo P."/>
            <person name="Zhao Q."/>
            <person name="Wortman J."/>
            <person name="Fraser-Liggett C."/>
            <person name="Carlton J."/>
        </authorList>
    </citation>
    <scope>NUCLEOTIDE SEQUENCE</scope>
    <source>
        <strain evidence="3">G3</strain>
    </source>
</reference>
<evidence type="ECO:0000313" key="4">
    <source>
        <dbReference type="Proteomes" id="UP000001542"/>
    </source>
</evidence>
<dbReference type="VEuPathDB" id="TrichDB:TVAG_192980"/>
<dbReference type="KEGG" id="tva:5465859"/>
<feature type="region of interest" description="Disordered" evidence="2">
    <location>
        <begin position="319"/>
        <end position="515"/>
    </location>
</feature>
<reference evidence="3" key="2">
    <citation type="journal article" date="2007" name="Science">
        <title>Draft genome sequence of the sexually transmitted pathogen Trichomonas vaginalis.</title>
        <authorList>
            <person name="Carlton J.M."/>
            <person name="Hirt R.P."/>
            <person name="Silva J.C."/>
            <person name="Delcher A.L."/>
            <person name="Schatz M."/>
            <person name="Zhao Q."/>
            <person name="Wortman J.R."/>
            <person name="Bidwell S.L."/>
            <person name="Alsmark U.C.M."/>
            <person name="Besteiro S."/>
            <person name="Sicheritz-Ponten T."/>
            <person name="Noel C.J."/>
            <person name="Dacks J.B."/>
            <person name="Foster P.G."/>
            <person name="Simillion C."/>
            <person name="Van de Peer Y."/>
            <person name="Miranda-Saavedra D."/>
            <person name="Barton G.J."/>
            <person name="Westrop G.D."/>
            <person name="Mueller S."/>
            <person name="Dessi D."/>
            <person name="Fiori P.L."/>
            <person name="Ren Q."/>
            <person name="Paulsen I."/>
            <person name="Zhang H."/>
            <person name="Bastida-Corcuera F.D."/>
            <person name="Simoes-Barbosa A."/>
            <person name="Brown M.T."/>
            <person name="Hayes R.D."/>
            <person name="Mukherjee M."/>
            <person name="Okumura C.Y."/>
            <person name="Schneider R."/>
            <person name="Smith A.J."/>
            <person name="Vanacova S."/>
            <person name="Villalvazo M."/>
            <person name="Haas B.J."/>
            <person name="Pertea M."/>
            <person name="Feldblyum T.V."/>
            <person name="Utterback T.R."/>
            <person name="Shu C.L."/>
            <person name="Osoegawa K."/>
            <person name="de Jong P.J."/>
            <person name="Hrdy I."/>
            <person name="Horvathova L."/>
            <person name="Zubacova Z."/>
            <person name="Dolezal P."/>
            <person name="Malik S.B."/>
            <person name="Logsdon J.M. Jr."/>
            <person name="Henze K."/>
            <person name="Gupta A."/>
            <person name="Wang C.C."/>
            <person name="Dunne R.L."/>
            <person name="Upcroft J.A."/>
            <person name="Upcroft P."/>
            <person name="White O."/>
            <person name="Salzberg S.L."/>
            <person name="Tang P."/>
            <person name="Chiu C.-H."/>
            <person name="Lee Y.-S."/>
            <person name="Embley T.M."/>
            <person name="Coombs G.H."/>
            <person name="Mottram J.C."/>
            <person name="Tachezy J."/>
            <person name="Fraser-Liggett C.M."/>
            <person name="Johnson P.J."/>
        </authorList>
    </citation>
    <scope>NUCLEOTIDE SEQUENCE [LARGE SCALE GENOMIC DNA]</scope>
    <source>
        <strain evidence="3">G3</strain>
    </source>
</reference>
<dbReference type="Proteomes" id="UP000001542">
    <property type="component" value="Unassembled WGS sequence"/>
</dbReference>
<feature type="compositionally biased region" description="Low complexity" evidence="2">
    <location>
        <begin position="340"/>
        <end position="401"/>
    </location>
</feature>
<feature type="compositionally biased region" description="Polar residues" evidence="2">
    <location>
        <begin position="190"/>
        <end position="201"/>
    </location>
</feature>
<dbReference type="EMBL" id="DS113199">
    <property type="protein sequence ID" value="EAY20322.1"/>
    <property type="molecule type" value="Genomic_DNA"/>
</dbReference>
<evidence type="ECO:0000256" key="2">
    <source>
        <dbReference type="SAM" id="MobiDB-lite"/>
    </source>
</evidence>
<sequence length="689" mass="74526">MAEEDIRARIQNGGLIPLSISPLQQVLEDILDLIGKHEKSINSLTEALPTKTDKVDLDALREIVENNKADADSKFDELQKLLNEKSDALQKQIEENDAKVQDCLKDHADKIEMNQAQIEKMSHDLKDLEDKLNQEMENVNGKVEKMDGTIKDHENRITELENRKFPENTANSISNAEENKSDNAKDKELSQNASSDNNKSESQNPQSSLSQGNSSTSNTFDPSIYNELKQLILNNSDKIQNNSDRIRALENAQLSALTSNATPSNSSSDNNSASSVAQNANSNDQNLNNALGLLGRRLNTAEEAISDLQKALRDLQNNQKHQNAGNSGSGGAVLTRNYPSASNSNENGSNSNNSNNGNSNLSNNAQNNQNGLNSGSNNQNSSGLASGNSEKSNSDSSNHSNAPGVVAPPSGASGVSQSRTETAPRPNSRGNNMKSGVTIESSKNSSSIDNGASKSSPGNSNSSNNGSLQKSNEQNSQNNGNSEDHEVRPPSSTQKTSPRQSNLQPLPDLVSSDPNEALSQLSQRLAALEQQLSDQNASTDEELKKINRDLNDRPNRALIERLFEKFKSSIGNVIQMVQAKEGNDGKFATVDDVKRLENLIKHMTQEFDEAAAARKCTKCLSCGMGYRTVTGSIQDSETAQILGAAPVSMVTQSPGKPAFVYGTDNELYYSMNGTGRTFASPRRELQSSK</sequence>
<accession>A2DH12</accession>
<feature type="compositionally biased region" description="Polar residues" evidence="2">
    <location>
        <begin position="428"/>
        <end position="449"/>
    </location>
</feature>